<dbReference type="EMBL" id="JAOYEY010000023">
    <property type="protein sequence ID" value="MCV9884698.1"/>
    <property type="molecule type" value="Genomic_DNA"/>
</dbReference>
<evidence type="ECO:0000256" key="2">
    <source>
        <dbReference type="SAM" id="Phobius"/>
    </source>
</evidence>
<keyword evidence="4" id="KW-1185">Reference proteome</keyword>
<feature type="transmembrane region" description="Helical" evidence="2">
    <location>
        <begin position="512"/>
        <end position="535"/>
    </location>
</feature>
<comment type="caution">
    <text evidence="3">The sequence shown here is derived from an EMBL/GenBank/DDBJ whole genome shotgun (WGS) entry which is preliminary data.</text>
</comment>
<feature type="coiled-coil region" evidence="1">
    <location>
        <begin position="52"/>
        <end position="79"/>
    </location>
</feature>
<evidence type="ECO:0000313" key="4">
    <source>
        <dbReference type="Proteomes" id="UP001526147"/>
    </source>
</evidence>
<gene>
    <name evidence="3" type="ORF">OIH86_03460</name>
</gene>
<keyword evidence="2" id="KW-1133">Transmembrane helix</keyword>
<name>A0ABT3DCB1_9BACI</name>
<feature type="transmembrane region" description="Helical" evidence="2">
    <location>
        <begin position="555"/>
        <end position="577"/>
    </location>
</feature>
<feature type="coiled-coil region" evidence="1">
    <location>
        <begin position="185"/>
        <end position="212"/>
    </location>
</feature>
<evidence type="ECO:0000313" key="3">
    <source>
        <dbReference type="EMBL" id="MCV9884698.1"/>
    </source>
</evidence>
<keyword evidence="2" id="KW-0812">Transmembrane</keyword>
<proteinExistence type="predicted"/>
<feature type="transmembrane region" description="Helical" evidence="2">
    <location>
        <begin position="475"/>
        <end position="500"/>
    </location>
</feature>
<reference evidence="3 4" key="1">
    <citation type="submission" date="2022-10" db="EMBL/GenBank/DDBJ databases">
        <title>Draft genome assembly of moderately radiation resistant bacterium Metabacillus halosaccharovorans.</title>
        <authorList>
            <person name="Pal S."/>
            <person name="Gopinathan A."/>
        </authorList>
    </citation>
    <scope>NUCLEOTIDE SEQUENCE [LARGE SCALE GENOMIC DNA]</scope>
    <source>
        <strain evidence="3 4">VITHBRA001</strain>
    </source>
</reference>
<organism evidence="3 4">
    <name type="scientific">Metabacillus halosaccharovorans</name>
    <dbReference type="NCBI Taxonomy" id="930124"/>
    <lineage>
        <taxon>Bacteria</taxon>
        <taxon>Bacillati</taxon>
        <taxon>Bacillota</taxon>
        <taxon>Bacilli</taxon>
        <taxon>Bacillales</taxon>
        <taxon>Bacillaceae</taxon>
        <taxon>Metabacillus</taxon>
    </lineage>
</organism>
<feature type="transmembrane region" description="Helical" evidence="2">
    <location>
        <begin position="597"/>
        <end position="619"/>
    </location>
</feature>
<dbReference type="Proteomes" id="UP001526147">
    <property type="component" value="Unassembled WGS sequence"/>
</dbReference>
<accession>A0ABT3DCB1</accession>
<protein>
    <recommendedName>
        <fullName evidence="5">Phage tail tape measure protein</fullName>
    </recommendedName>
</protein>
<keyword evidence="2" id="KW-0472">Membrane</keyword>
<sequence>MADKQKNVVLNFKMDGQVQYAETLREINSVMNTAAKEYKNYVAAMGDDAKATDKLRAEKKKLEIQMEGAQKRTQMLRTQYEAMSKSTKTTTGQLTQMYSKLLDAERAETSLQNAMDKVNEGLSDQAQETREAQDALTKLKDESQLLEAEQKRLTSTFNLQNAELGENAEEIEKVELAQKQLDSQMDLSRRTILNLEQQLDQAKKAYGENSTEVMKMEARLNDAITTFSKFKKSVGEVEVETKKAKKSIKGLGSGMQGLAGALPAAGVGGFVQGMQEYNEVLARLRTNASTSGRDLSVVEDAFTRITAITGEADAAGETLANLLASGFDDNQLAAVIDQVNGAYIRFSDTLKTEGIADGIQETLAAGEAVGPFAELLERSGIKLEDFNKKLADSKTKGEDANLVLQTLSEQGFGDMYAKYQELNPEVQKNAEANAEMQKSLAELALVLTPLVTQVSDFTIKIIEWATENPTLTTTIVAGTVAIGGLVAVLTAAIPIVAALIPLTGSMGVAVTAATWPILAIIAAIAAAIAIGVLLYKNWDTIREKAGSLMEKLGPFKPMVLALLGPFGALIGAGVTLYKNWDTIREKSGQLLNKLGPFKGIFLSLTSPIGSLIAIGVKLYKNWDTIQERAGKLKTKVANLFKGIKWELPKVKLPKFSISGDFSLNPPSVPKLSVKWNAKGAIFTEPTIAGLNRGTLQGFGEAGPEAALPLNDETLGAIGRGIDATRSKSDTRPIILQVDGKTFARITGDYTDAEGGTRIRHIQRGLA</sequence>
<evidence type="ECO:0000256" key="1">
    <source>
        <dbReference type="SAM" id="Coils"/>
    </source>
</evidence>
<feature type="coiled-coil region" evidence="1">
    <location>
        <begin position="122"/>
        <end position="156"/>
    </location>
</feature>
<evidence type="ECO:0008006" key="5">
    <source>
        <dbReference type="Google" id="ProtNLM"/>
    </source>
</evidence>
<keyword evidence="1" id="KW-0175">Coiled coil</keyword>